<dbReference type="RefSeq" id="WP_091401195.1">
    <property type="nucleotide sequence ID" value="NZ_FNQY01000034.1"/>
</dbReference>
<dbReference type="NCBIfam" id="TIGR00236">
    <property type="entry name" value="wecB"/>
    <property type="match status" value="1"/>
</dbReference>
<feature type="domain" description="UDP-N-acetylglucosamine 2-epimerase" evidence="2">
    <location>
        <begin position="30"/>
        <end position="358"/>
    </location>
</feature>
<dbReference type="STRING" id="551991.SAMN05192529_1349"/>
<protein>
    <submittedName>
        <fullName evidence="3">UDP-N-acetylglucosamine 2-epimerase (Non-hydrolysing)</fullName>
    </submittedName>
</protein>
<dbReference type="InterPro" id="IPR029767">
    <property type="entry name" value="WecB-like"/>
</dbReference>
<sequence length="366" mass="41147">MKITLVAAARPNFMKIAPIIEAINNHNIHEEIIDYRLVHTGQHYDKNMSDSFFDELGIPQPNVNLNCGGGTQAEQTAHIMMAFENELAANPADLVLVVGDVTSTMACSIVAKKMAIKVAHVEAGIRSGDMLMPEEINRIVTDAITDYFFTTSDVANINLRSMGIPDERIFYVGNVMIDTLLKNRSRFRRPAVWEQLKLKEKEYLVMTLHRPSNVDEETKLKYYIDELLESSTPLPLVFPVHPRTAKILNKLGVKHNRLHLIEPLGYLEFNFLVENSKAVITDSGGITEETSIMNIPCMTLRDNTERPETISLGTNELIGADPHSIRPTMEKLFSGNWKQSKSIPLWDGNAAERIKDCILKIYGIDA</sequence>
<dbReference type="Proteomes" id="UP000199041">
    <property type="component" value="Unassembled WGS sequence"/>
</dbReference>
<dbReference type="PANTHER" id="PTHR43174">
    <property type="entry name" value="UDP-N-ACETYLGLUCOSAMINE 2-EPIMERASE"/>
    <property type="match status" value="1"/>
</dbReference>
<organism evidence="3 4">
    <name type="scientific">Arachidicoccus rhizosphaerae</name>
    <dbReference type="NCBI Taxonomy" id="551991"/>
    <lineage>
        <taxon>Bacteria</taxon>
        <taxon>Pseudomonadati</taxon>
        <taxon>Bacteroidota</taxon>
        <taxon>Chitinophagia</taxon>
        <taxon>Chitinophagales</taxon>
        <taxon>Chitinophagaceae</taxon>
        <taxon>Arachidicoccus</taxon>
    </lineage>
</organism>
<accession>A0A1H4CNY8</accession>
<proteinExistence type="inferred from homology"/>
<evidence type="ECO:0000259" key="2">
    <source>
        <dbReference type="Pfam" id="PF02350"/>
    </source>
</evidence>
<dbReference type="CDD" id="cd03786">
    <property type="entry name" value="GTB_UDP-GlcNAc_2-Epimerase"/>
    <property type="match status" value="1"/>
</dbReference>
<dbReference type="PANTHER" id="PTHR43174:SF1">
    <property type="entry name" value="UDP-N-ACETYLGLUCOSAMINE 2-EPIMERASE"/>
    <property type="match status" value="1"/>
</dbReference>
<name>A0A1H4CNY8_9BACT</name>
<gene>
    <name evidence="3" type="ORF">SAMN05192529_1349</name>
</gene>
<comment type="similarity">
    <text evidence="1">Belongs to the UDP-N-acetylglucosamine 2-epimerase family.</text>
</comment>
<dbReference type="AlphaFoldDB" id="A0A1H4CNY8"/>
<keyword evidence="1" id="KW-0413">Isomerase</keyword>
<dbReference type="InterPro" id="IPR003331">
    <property type="entry name" value="UDP_GlcNAc_Epimerase_2_dom"/>
</dbReference>
<dbReference type="GO" id="GO:0016853">
    <property type="term" value="F:isomerase activity"/>
    <property type="evidence" value="ECO:0007669"/>
    <property type="project" value="UniProtKB-KW"/>
</dbReference>
<dbReference type="OrthoDB" id="9803238at2"/>
<evidence type="ECO:0000313" key="3">
    <source>
        <dbReference type="EMBL" id="SEA62040.1"/>
    </source>
</evidence>
<evidence type="ECO:0000256" key="1">
    <source>
        <dbReference type="RuleBase" id="RU003513"/>
    </source>
</evidence>
<dbReference type="SUPFAM" id="SSF53756">
    <property type="entry name" value="UDP-Glycosyltransferase/glycogen phosphorylase"/>
    <property type="match status" value="1"/>
</dbReference>
<dbReference type="Pfam" id="PF02350">
    <property type="entry name" value="Epimerase_2"/>
    <property type="match status" value="1"/>
</dbReference>
<keyword evidence="4" id="KW-1185">Reference proteome</keyword>
<dbReference type="EMBL" id="FNQY01000034">
    <property type="protein sequence ID" value="SEA62040.1"/>
    <property type="molecule type" value="Genomic_DNA"/>
</dbReference>
<evidence type="ECO:0000313" key="4">
    <source>
        <dbReference type="Proteomes" id="UP000199041"/>
    </source>
</evidence>
<dbReference type="Gene3D" id="3.40.50.2000">
    <property type="entry name" value="Glycogen Phosphorylase B"/>
    <property type="match status" value="2"/>
</dbReference>
<reference evidence="3 4" key="1">
    <citation type="submission" date="2016-10" db="EMBL/GenBank/DDBJ databases">
        <authorList>
            <person name="de Groot N.N."/>
        </authorList>
    </citation>
    <scope>NUCLEOTIDE SEQUENCE [LARGE SCALE GENOMIC DNA]</scope>
    <source>
        <strain evidence="3 4">Vu-144</strain>
    </source>
</reference>